<feature type="transmembrane region" description="Helical" evidence="1">
    <location>
        <begin position="82"/>
        <end position="101"/>
    </location>
</feature>
<name>A0A5R8YMA0_9ACTN</name>
<dbReference type="Proteomes" id="UP000309033">
    <property type="component" value="Unassembled WGS sequence"/>
</dbReference>
<reference evidence="2" key="1">
    <citation type="submission" date="2019-05" db="EMBL/GenBank/DDBJ databases">
        <title>Isolation, diversity and antifungal activity of Actinobacteria from wheat.</title>
        <authorList>
            <person name="Yu B."/>
        </authorList>
    </citation>
    <scope>NUCLEOTIDE SEQUENCE [LARGE SCALE GENOMIC DNA]</scope>
    <source>
        <strain evidence="2">NEAU-HEGS1-5</strain>
    </source>
</reference>
<proteinExistence type="predicted"/>
<keyword evidence="3" id="KW-1185">Reference proteome</keyword>
<dbReference type="AlphaFoldDB" id="A0A5R8YMA0"/>
<dbReference type="EMBL" id="VANP01000014">
    <property type="protein sequence ID" value="TLP54000.1"/>
    <property type="molecule type" value="Genomic_DNA"/>
</dbReference>
<comment type="caution">
    <text evidence="2">The sequence shown here is derived from an EMBL/GenBank/DDBJ whole genome shotgun (WGS) entry which is preliminary data.</text>
</comment>
<keyword evidence="1" id="KW-0472">Membrane</keyword>
<accession>A0A5R8YMA0</accession>
<sequence length="138" mass="14385">MTPLQLSQETRWIAGVVLLTIVTIEFGGWFLSKIVRGQVSMTPFQQAFARAGHAHAGVLVTLGLVCLLFVDATGLSGVPVWIARLGVPAAAVLMSAGFFLSSLGQGTTRPNRLIALLWIGALCLAAGVLSLGIGLLTS</sequence>
<keyword evidence="1" id="KW-1133">Transmembrane helix</keyword>
<organism evidence="2 3">
    <name type="scientific">Microbispora triticiradicis</name>
    <dbReference type="NCBI Taxonomy" id="2200763"/>
    <lineage>
        <taxon>Bacteria</taxon>
        <taxon>Bacillati</taxon>
        <taxon>Actinomycetota</taxon>
        <taxon>Actinomycetes</taxon>
        <taxon>Streptosporangiales</taxon>
        <taxon>Streptosporangiaceae</taxon>
        <taxon>Microbispora</taxon>
    </lineage>
</organism>
<feature type="transmembrane region" description="Helical" evidence="1">
    <location>
        <begin position="12"/>
        <end position="31"/>
    </location>
</feature>
<evidence type="ECO:0008006" key="4">
    <source>
        <dbReference type="Google" id="ProtNLM"/>
    </source>
</evidence>
<keyword evidence="1" id="KW-0812">Transmembrane</keyword>
<evidence type="ECO:0000313" key="3">
    <source>
        <dbReference type="Proteomes" id="UP000309033"/>
    </source>
</evidence>
<protein>
    <recommendedName>
        <fullName evidence="4">Integral membrane protein</fullName>
    </recommendedName>
</protein>
<dbReference type="OrthoDB" id="3540634at2"/>
<feature type="transmembrane region" description="Helical" evidence="1">
    <location>
        <begin position="113"/>
        <end position="136"/>
    </location>
</feature>
<gene>
    <name evidence="2" type="ORF">FED44_28550</name>
</gene>
<evidence type="ECO:0000313" key="2">
    <source>
        <dbReference type="EMBL" id="TLP54000.1"/>
    </source>
</evidence>
<evidence type="ECO:0000256" key="1">
    <source>
        <dbReference type="SAM" id="Phobius"/>
    </source>
</evidence>
<feature type="transmembrane region" description="Helical" evidence="1">
    <location>
        <begin position="52"/>
        <end position="70"/>
    </location>
</feature>